<feature type="compositionally biased region" description="Acidic residues" evidence="1">
    <location>
        <begin position="182"/>
        <end position="193"/>
    </location>
</feature>
<feature type="compositionally biased region" description="Basic residues" evidence="1">
    <location>
        <begin position="160"/>
        <end position="169"/>
    </location>
</feature>
<dbReference type="Gene3D" id="1.20.120.1490">
    <property type="match status" value="1"/>
</dbReference>
<dbReference type="Proteomes" id="UP000028702">
    <property type="component" value="Unassembled WGS sequence"/>
</dbReference>
<comment type="caution">
    <text evidence="2">The sequence shown here is derived from an EMBL/GenBank/DDBJ whole genome shotgun (WGS) entry which is preliminary data.</text>
</comment>
<dbReference type="RefSeq" id="WP_045445708.1">
    <property type="nucleotide sequence ID" value="NZ_BBIO01000007.1"/>
</dbReference>
<proteinExistence type="predicted"/>
<evidence type="ECO:0000313" key="2">
    <source>
        <dbReference type="EMBL" id="GAK45182.1"/>
    </source>
</evidence>
<dbReference type="InterPro" id="IPR025961">
    <property type="entry name" value="Metal_resist"/>
</dbReference>
<dbReference type="EMBL" id="BBIO01000007">
    <property type="protein sequence ID" value="GAK45182.1"/>
    <property type="molecule type" value="Genomic_DNA"/>
</dbReference>
<dbReference type="STRING" id="1333998.M2A_1681"/>
<reference evidence="2 3" key="1">
    <citation type="submission" date="2014-07" db="EMBL/GenBank/DDBJ databases">
        <title>Tepidicaulis marinum gen. nov., sp. nov., a novel marine bacterium denitrifying nitrate to nitrous oxide strictly under microaerobic conditions.</title>
        <authorList>
            <person name="Takeuchi M."/>
            <person name="Yamagishi T."/>
            <person name="Kamagata Y."/>
            <person name="Oshima K."/>
            <person name="Hattori M."/>
            <person name="Katayama T."/>
            <person name="Hanada S."/>
            <person name="Tamaki H."/>
            <person name="Marumo K."/>
            <person name="Maeda H."/>
            <person name="Nedachi M."/>
            <person name="Iwasaki W."/>
            <person name="Suwa Y."/>
            <person name="Sakata S."/>
        </authorList>
    </citation>
    <scope>NUCLEOTIDE SEQUENCE [LARGE SCALE GENOMIC DNA]</scope>
    <source>
        <strain evidence="2 3">MA2</strain>
    </source>
</reference>
<sequence length="193" mass="21107">MSDPQENGARKKSGGPRTLLLVSLALNLFLAGAIAASLLTGAAWRHFRPGEPPAFHGPLGGLIASAGTQEDKAAFREMRRIMRENFRDARPMIKELRAARKEAARQIKAEPYDAEAVEAAMMKIHEVMGRLSLTTQKGIAAALADASPQVREKFAEHLMRPRHGRRHHGPPSAKPERAGNVEEPEETAPDMIP</sequence>
<name>A0A081BAW4_9HYPH</name>
<feature type="region of interest" description="Disordered" evidence="1">
    <location>
        <begin position="157"/>
        <end position="193"/>
    </location>
</feature>
<protein>
    <submittedName>
        <fullName evidence="2">Conserved protein</fullName>
    </submittedName>
</protein>
<organism evidence="2 3">
    <name type="scientific">Tepidicaulis marinus</name>
    <dbReference type="NCBI Taxonomy" id="1333998"/>
    <lineage>
        <taxon>Bacteria</taxon>
        <taxon>Pseudomonadati</taxon>
        <taxon>Pseudomonadota</taxon>
        <taxon>Alphaproteobacteria</taxon>
        <taxon>Hyphomicrobiales</taxon>
        <taxon>Parvibaculaceae</taxon>
        <taxon>Tepidicaulis</taxon>
    </lineage>
</organism>
<dbReference type="AlphaFoldDB" id="A0A081BAW4"/>
<evidence type="ECO:0000313" key="3">
    <source>
        <dbReference type="Proteomes" id="UP000028702"/>
    </source>
</evidence>
<keyword evidence="3" id="KW-1185">Reference proteome</keyword>
<dbReference type="Pfam" id="PF13801">
    <property type="entry name" value="Metal_resist"/>
    <property type="match status" value="1"/>
</dbReference>
<accession>A0A081BAW4</accession>
<dbReference type="eggNOG" id="COG3678">
    <property type="taxonomic scope" value="Bacteria"/>
</dbReference>
<evidence type="ECO:0000256" key="1">
    <source>
        <dbReference type="SAM" id="MobiDB-lite"/>
    </source>
</evidence>
<gene>
    <name evidence="2" type="ORF">M2A_1681</name>
</gene>